<reference evidence="2 3" key="2">
    <citation type="journal article" date="2012" name="Int. J. Syst. Evol. Microbiol.">
        <title>Magnetococcus marinus gen. nov., sp. nov., a marine, magnetotactic bacterium that represents a novel lineage (Magnetococcaceae fam. nov.; Magnetococcales ord. nov.) at the base of the Alphaproteobacteria.</title>
        <authorList>
            <person name="Bazylinski D.A."/>
            <person name="Williams T.J."/>
            <person name="Lefevre C.T."/>
            <person name="Berg R.J."/>
            <person name="Zhang C.L."/>
            <person name="Bowser S.S."/>
            <person name="Dean A.J."/>
            <person name="Beveridge T.J."/>
        </authorList>
    </citation>
    <scope>NUCLEOTIDE SEQUENCE [LARGE SCALE GENOMIC DNA]</scope>
    <source>
        <strain evidence="3">ATCC BAA-1437 / JCM 17883 / MC-1</strain>
    </source>
</reference>
<name>A0L878_MAGMM</name>
<feature type="transmembrane region" description="Helical" evidence="1">
    <location>
        <begin position="59"/>
        <end position="82"/>
    </location>
</feature>
<gene>
    <name evidence="2" type="ordered locus">Mmc1_1662</name>
</gene>
<sequence precursor="true">MRLSTATGITFVTAILLEGTDMNFPAINAAASAGAANSATGSSLLKVAVQSHLIKGLGMGAGMGLGVGIWVLGIAGAGYLLYRSYQRQFDRLP</sequence>
<protein>
    <submittedName>
        <fullName evidence="2">Uncharacterized protein</fullName>
    </submittedName>
</protein>
<dbReference type="Proteomes" id="UP000002586">
    <property type="component" value="Chromosome"/>
</dbReference>
<keyword evidence="1" id="KW-1133">Transmembrane helix</keyword>
<reference evidence="3" key="1">
    <citation type="journal article" date="2009" name="Appl. Environ. Microbiol.">
        <title>Complete genome sequence of the chemolithoautotrophic marine magnetotactic coccus strain MC-1.</title>
        <authorList>
            <person name="Schubbe S."/>
            <person name="Williams T.J."/>
            <person name="Xie G."/>
            <person name="Kiss H.E."/>
            <person name="Brettin T.S."/>
            <person name="Martinez D."/>
            <person name="Ross C.A."/>
            <person name="Schuler D."/>
            <person name="Cox B.L."/>
            <person name="Nealson K.H."/>
            <person name="Bazylinski D.A."/>
        </authorList>
    </citation>
    <scope>NUCLEOTIDE SEQUENCE [LARGE SCALE GENOMIC DNA]</scope>
    <source>
        <strain evidence="3">ATCC BAA-1437 / JCM 17883 / MC-1</strain>
    </source>
</reference>
<organism evidence="2 3">
    <name type="scientific">Magnetococcus marinus (strain ATCC BAA-1437 / JCM 17883 / MC-1)</name>
    <dbReference type="NCBI Taxonomy" id="156889"/>
    <lineage>
        <taxon>Bacteria</taxon>
        <taxon>Pseudomonadati</taxon>
        <taxon>Pseudomonadota</taxon>
        <taxon>Magnetococcia</taxon>
        <taxon>Magnetococcales</taxon>
        <taxon>Magnetococcaceae</taxon>
        <taxon>Magnetococcus</taxon>
    </lineage>
</organism>
<evidence type="ECO:0000313" key="3">
    <source>
        <dbReference type="Proteomes" id="UP000002586"/>
    </source>
</evidence>
<evidence type="ECO:0000313" key="2">
    <source>
        <dbReference type="EMBL" id="ABK44171.1"/>
    </source>
</evidence>
<accession>A0L878</accession>
<dbReference type="AlphaFoldDB" id="A0L878"/>
<dbReference type="EMBL" id="CP000471">
    <property type="protein sequence ID" value="ABK44171.1"/>
    <property type="molecule type" value="Genomic_DNA"/>
</dbReference>
<evidence type="ECO:0000256" key="1">
    <source>
        <dbReference type="SAM" id="Phobius"/>
    </source>
</evidence>
<dbReference type="KEGG" id="mgm:Mmc1_1662"/>
<dbReference type="HOGENOM" id="CLU_2396165_0_0_5"/>
<keyword evidence="3" id="KW-1185">Reference proteome</keyword>
<proteinExistence type="predicted"/>
<keyword evidence="1" id="KW-0812">Transmembrane</keyword>
<keyword evidence="1" id="KW-0472">Membrane</keyword>